<dbReference type="Pfam" id="PF00274">
    <property type="entry name" value="Glycolytic"/>
    <property type="match status" value="1"/>
</dbReference>
<comment type="pathway">
    <text evidence="2">Carbohydrate degradation; glycolysis; D-glyceraldehyde 3-phosphate and glycerone phosphate from D-glucose: step 4/4.</text>
</comment>
<comment type="catalytic activity">
    <reaction evidence="1 6">
        <text>beta-D-fructose 1,6-bisphosphate = D-glyceraldehyde 3-phosphate + dihydroxyacetone phosphate</text>
        <dbReference type="Rhea" id="RHEA:14729"/>
        <dbReference type="ChEBI" id="CHEBI:32966"/>
        <dbReference type="ChEBI" id="CHEBI:57642"/>
        <dbReference type="ChEBI" id="CHEBI:59776"/>
        <dbReference type="EC" id="4.1.2.13"/>
    </reaction>
</comment>
<accession>A0A1F5IQX6</accession>
<dbReference type="PANTHER" id="PTHR11627">
    <property type="entry name" value="FRUCTOSE-BISPHOSPHATE ALDOLASE"/>
    <property type="match status" value="1"/>
</dbReference>
<dbReference type="Gene3D" id="3.20.20.70">
    <property type="entry name" value="Aldolase class I"/>
    <property type="match status" value="1"/>
</dbReference>
<evidence type="ECO:0000313" key="7">
    <source>
        <dbReference type="EMBL" id="OGE18771.1"/>
    </source>
</evidence>
<protein>
    <recommendedName>
        <fullName evidence="6">Fructose-bisphosphate aldolase</fullName>
        <ecNumber evidence="6">4.1.2.13</ecNumber>
    </recommendedName>
</protein>
<dbReference type="FunFam" id="3.20.20.70:FF:000140">
    <property type="entry name" value="Fructose-bisphosphate aldolase"/>
    <property type="match status" value="1"/>
</dbReference>
<evidence type="ECO:0000256" key="4">
    <source>
        <dbReference type="ARBA" id="ARBA00023152"/>
    </source>
</evidence>
<keyword evidence="4 6" id="KW-0324">Glycolysis</keyword>
<evidence type="ECO:0000313" key="8">
    <source>
        <dbReference type="Proteomes" id="UP000176336"/>
    </source>
</evidence>
<evidence type="ECO:0000256" key="3">
    <source>
        <dbReference type="ARBA" id="ARBA00010387"/>
    </source>
</evidence>
<comment type="caution">
    <text evidence="7">The sequence shown here is derived from an EMBL/GenBank/DDBJ whole genome shotgun (WGS) entry which is preliminary data.</text>
</comment>
<dbReference type="InterPro" id="IPR013785">
    <property type="entry name" value="Aldolase_TIM"/>
</dbReference>
<dbReference type="InterPro" id="IPR000741">
    <property type="entry name" value="FBA_I"/>
</dbReference>
<dbReference type="NCBIfam" id="NF033379">
    <property type="entry name" value="FrucBisAld_I"/>
    <property type="match status" value="1"/>
</dbReference>
<dbReference type="Proteomes" id="UP000176336">
    <property type="component" value="Unassembled WGS sequence"/>
</dbReference>
<dbReference type="InterPro" id="IPR029768">
    <property type="entry name" value="Aldolase_I_AS"/>
</dbReference>
<name>A0A1F5IQX6_9BACT</name>
<dbReference type="AlphaFoldDB" id="A0A1F5IQX6"/>
<dbReference type="GO" id="GO:0006096">
    <property type="term" value="P:glycolytic process"/>
    <property type="evidence" value="ECO:0007669"/>
    <property type="project" value="UniProtKB-UniPathway"/>
</dbReference>
<dbReference type="PROSITE" id="PS00158">
    <property type="entry name" value="ALDOLASE_CLASS_I"/>
    <property type="match status" value="1"/>
</dbReference>
<dbReference type="EC" id="4.1.2.13" evidence="6"/>
<reference evidence="7 8" key="1">
    <citation type="journal article" date="2016" name="Nat. Commun.">
        <title>Thousands of microbial genomes shed light on interconnected biogeochemical processes in an aquifer system.</title>
        <authorList>
            <person name="Anantharaman K."/>
            <person name="Brown C.T."/>
            <person name="Hug L.A."/>
            <person name="Sharon I."/>
            <person name="Castelle C.J."/>
            <person name="Probst A.J."/>
            <person name="Thomas B.C."/>
            <person name="Singh A."/>
            <person name="Wilkins M.J."/>
            <person name="Karaoz U."/>
            <person name="Brodie E.L."/>
            <person name="Williams K.H."/>
            <person name="Hubbard S.S."/>
            <person name="Banfield J.F."/>
        </authorList>
    </citation>
    <scope>NUCLEOTIDE SEQUENCE [LARGE SCALE GENOMIC DNA]</scope>
</reference>
<evidence type="ECO:0000256" key="5">
    <source>
        <dbReference type="ARBA" id="ARBA00023239"/>
    </source>
</evidence>
<proteinExistence type="inferred from homology"/>
<dbReference type="GO" id="GO:0004332">
    <property type="term" value="F:fructose-bisphosphate aldolase activity"/>
    <property type="evidence" value="ECO:0007669"/>
    <property type="project" value="UniProtKB-EC"/>
</dbReference>
<organism evidence="7 8">
    <name type="scientific">Candidatus Daviesbacteria bacterium RIFCSPHIGHO2_01_FULL_41_23</name>
    <dbReference type="NCBI Taxonomy" id="1797764"/>
    <lineage>
        <taxon>Bacteria</taxon>
        <taxon>Candidatus Daviesiibacteriota</taxon>
    </lineage>
</organism>
<gene>
    <name evidence="7" type="ORF">A2871_02030</name>
</gene>
<evidence type="ECO:0000256" key="2">
    <source>
        <dbReference type="ARBA" id="ARBA00004714"/>
    </source>
</evidence>
<evidence type="ECO:0000256" key="1">
    <source>
        <dbReference type="ARBA" id="ARBA00000441"/>
    </source>
</evidence>
<comment type="similarity">
    <text evidence="3 6">Belongs to the class I fructose-bisphosphate aldolase family.</text>
</comment>
<dbReference type="SUPFAM" id="SSF51569">
    <property type="entry name" value="Aldolase"/>
    <property type="match status" value="1"/>
</dbReference>
<dbReference type="UniPathway" id="UPA00109">
    <property type="reaction ID" value="UER00183"/>
</dbReference>
<keyword evidence="5 6" id="KW-0456">Lyase</keyword>
<dbReference type="EMBL" id="MFCR01000010">
    <property type="protein sequence ID" value="OGE18771.1"/>
    <property type="molecule type" value="Genomic_DNA"/>
</dbReference>
<evidence type="ECO:0000256" key="6">
    <source>
        <dbReference type="RuleBase" id="RU003994"/>
    </source>
</evidence>
<sequence length="348" mass="37732">MDINVLKQTAQALVAPEKGILAADESSKTVQKRFDNIKDVSSSAYKIGLQSTPETNLTYRKMLLAAPGIEQFISGVILFDETIRQSIDGQSVSKFLESKGILPGIKVDKGVWKMANFPGEKITEGLDGLRDRLMEYKEMGAKFAKWRAVFTIDDGLPAGRQGIPTDTCIEANAEVLAMYAALCQEADLVPIVEPEVLMDGGHDLAKCREVTTKTLKVVFDRLKAHEVVLEGMLLKPNMVISGKDSSTQVSSKEVAEATVQTFLEVVPKDVSGIVFLSGGQTPDQATDNLAAINQISGSPWQLSYSFGRALQGEALDAWAGKEENVPAAQKAFLERAQKVSLARSIKPA</sequence>